<comment type="caution">
    <text evidence="3">The sequence shown here is derived from an EMBL/GenBank/DDBJ whole genome shotgun (WGS) entry which is preliminary data.</text>
</comment>
<evidence type="ECO:0000313" key="3">
    <source>
        <dbReference type="EMBL" id="MBH1939589.1"/>
    </source>
</evidence>
<dbReference type="SMART" id="SM01120">
    <property type="entry name" value="Dak2"/>
    <property type="match status" value="1"/>
</dbReference>
<organism evidence="3 4">
    <name type="scientific">Mobilitalea sibirica</name>
    <dbReference type="NCBI Taxonomy" id="1462919"/>
    <lineage>
        <taxon>Bacteria</taxon>
        <taxon>Bacillati</taxon>
        <taxon>Bacillota</taxon>
        <taxon>Clostridia</taxon>
        <taxon>Lachnospirales</taxon>
        <taxon>Lachnospiraceae</taxon>
        <taxon>Mobilitalea</taxon>
    </lineage>
</organism>
<dbReference type="InterPro" id="IPR033470">
    <property type="entry name" value="FakA-like_C"/>
</dbReference>
<keyword evidence="1" id="KW-0446">Lipid-binding</keyword>
<dbReference type="SMART" id="SM01121">
    <property type="entry name" value="Dak1_2"/>
    <property type="match status" value="1"/>
</dbReference>
<dbReference type="PROSITE" id="PS51482">
    <property type="entry name" value="DEGV"/>
    <property type="match status" value="1"/>
</dbReference>
<gene>
    <name evidence="3" type="ORF">I5677_01620</name>
</gene>
<evidence type="ECO:0000256" key="1">
    <source>
        <dbReference type="ARBA" id="ARBA00023121"/>
    </source>
</evidence>
<dbReference type="GO" id="GO:0008289">
    <property type="term" value="F:lipid binding"/>
    <property type="evidence" value="ECO:0007669"/>
    <property type="project" value="UniProtKB-KW"/>
</dbReference>
<dbReference type="GO" id="GO:0004371">
    <property type="term" value="F:glycerone kinase activity"/>
    <property type="evidence" value="ECO:0007669"/>
    <property type="project" value="InterPro"/>
</dbReference>
<dbReference type="GO" id="GO:0006071">
    <property type="term" value="P:glycerol metabolic process"/>
    <property type="evidence" value="ECO:0007669"/>
    <property type="project" value="InterPro"/>
</dbReference>
<dbReference type="Gene3D" id="1.25.40.340">
    <property type="match status" value="1"/>
</dbReference>
<dbReference type="InterPro" id="IPR043168">
    <property type="entry name" value="DegV_C"/>
</dbReference>
<dbReference type="SUPFAM" id="SSF101473">
    <property type="entry name" value="DhaL-like"/>
    <property type="match status" value="1"/>
</dbReference>
<dbReference type="Gene3D" id="3.40.50.10170">
    <property type="match status" value="1"/>
</dbReference>
<dbReference type="Gene3D" id="3.30.1180.10">
    <property type="match status" value="1"/>
</dbReference>
<dbReference type="PANTHER" id="PTHR33434">
    <property type="entry name" value="DEGV DOMAIN-CONTAINING PROTEIN DR_1986-RELATED"/>
    <property type="match status" value="1"/>
</dbReference>
<name>A0A8J7HBT2_9FIRM</name>
<accession>A0A8J7HBT2</accession>
<dbReference type="AlphaFoldDB" id="A0A8J7HBT2"/>
<protein>
    <submittedName>
        <fullName evidence="3">DegV family EDD domain-containing protein</fullName>
    </submittedName>
</protein>
<dbReference type="InterPro" id="IPR048394">
    <property type="entry name" value="FakA-like_M"/>
</dbReference>
<feature type="domain" description="DhaL" evidence="2">
    <location>
        <begin position="13"/>
        <end position="203"/>
    </location>
</feature>
<dbReference type="Pfam" id="PF21645">
    <property type="entry name" value="FakA-like_M"/>
    <property type="match status" value="1"/>
</dbReference>
<dbReference type="PROSITE" id="PS51480">
    <property type="entry name" value="DHAL"/>
    <property type="match status" value="1"/>
</dbReference>
<dbReference type="NCBIfam" id="TIGR00762">
    <property type="entry name" value="DegV"/>
    <property type="match status" value="1"/>
</dbReference>
<dbReference type="EMBL" id="JAEAGR010000001">
    <property type="protein sequence ID" value="MBH1939589.1"/>
    <property type="molecule type" value="Genomic_DNA"/>
</dbReference>
<evidence type="ECO:0000313" key="4">
    <source>
        <dbReference type="Proteomes" id="UP000623269"/>
    </source>
</evidence>
<dbReference type="InterPro" id="IPR003797">
    <property type="entry name" value="DegV"/>
</dbReference>
<dbReference type="InterPro" id="IPR036117">
    <property type="entry name" value="DhaL_dom_sf"/>
</dbReference>
<keyword evidence="4" id="KW-1185">Reference proteome</keyword>
<sequence length="601" mass="67691">MEKTQMKKFVDGKVLLQWFYFGFQEVYQNKKYLNAINVFPVADGDTGTNLSITLKAMVEKPIKVNTFSGMLQAISEAGLANARGNSGILFASYVNGIASEGSSYKEVTLEQFSSIAYKAVSYLYQAVEKPIEGTMISVIKDWANYLYQNFQNYDNFKDLFANAYLTAQNSLKMTTSQLEVLKKNKVVDSGADGFVRFLNGINYYYLAKKEVKSDNEVQDSFNLSNHEQSNYLYCTEFFMDISEKDIVPIRKDLKKIIRDKINQLGDSLIITSFQDKVKIHIHTDVPEIVAQSLRPFGTFIEHKVDNMHLQNSIKTRQLSRIGIVTDSIADIPEDYKLKHQIHTLPLGLLIDDSVYLDKSTIKLEQLFHLMKDAESYPTSSQPEPGRVSIFLDNLLETYDYLIFITVSSELSGTYQTIQQEIKKIKDAEKKITLIDSKTNSGAEGLLVKYASNLLNNGLSYEEIAKKVKEQIPKTYIYVCLNTLEYAVRSGRVPNTVGKVGMKLGLRPIMTIDRNGKGAAFGVGFSQKGMTKKIFNLIKSTIARKGIQSYCIVHADNLELAMEYKSELTKMIGKEPEFITEISSVVAIHSGLGCVAVCFTEN</sequence>
<dbReference type="Proteomes" id="UP000623269">
    <property type="component" value="Unassembled WGS sequence"/>
</dbReference>
<reference evidence="3" key="1">
    <citation type="submission" date="2020-12" db="EMBL/GenBank/DDBJ databases">
        <title>M. sibirica DSM 26468T genome.</title>
        <authorList>
            <person name="Thieme N."/>
            <person name="Rettenmaier R."/>
            <person name="Zverlov V."/>
            <person name="Liebl W."/>
        </authorList>
    </citation>
    <scope>NUCLEOTIDE SEQUENCE</scope>
    <source>
        <strain evidence="3">DSM 26468</strain>
    </source>
</reference>
<dbReference type="Pfam" id="PF02734">
    <property type="entry name" value="Dak2"/>
    <property type="match status" value="1"/>
</dbReference>
<dbReference type="InterPro" id="IPR050270">
    <property type="entry name" value="DegV_domain_contain"/>
</dbReference>
<evidence type="ECO:0000259" key="2">
    <source>
        <dbReference type="PROSITE" id="PS51480"/>
    </source>
</evidence>
<dbReference type="Pfam" id="PF02645">
    <property type="entry name" value="DegV"/>
    <property type="match status" value="1"/>
</dbReference>
<proteinExistence type="predicted"/>
<dbReference type="PANTHER" id="PTHR33434:SF2">
    <property type="entry name" value="FATTY ACID-BINDING PROTEIN TM_1468"/>
    <property type="match status" value="1"/>
</dbReference>
<dbReference type="InterPro" id="IPR004007">
    <property type="entry name" value="DhaL_dom"/>
</dbReference>
<dbReference type="SUPFAM" id="SSF82549">
    <property type="entry name" value="DAK1/DegV-like"/>
    <property type="match status" value="1"/>
</dbReference>
<dbReference type="RefSeq" id="WP_197659800.1">
    <property type="nucleotide sequence ID" value="NZ_JAEAGR010000001.1"/>
</dbReference>